<protein>
    <submittedName>
        <fullName evidence="1">Uncharacterized protein</fullName>
    </submittedName>
</protein>
<dbReference type="VEuPathDB" id="TrichDB:TRFO_04562"/>
<dbReference type="Proteomes" id="UP000179807">
    <property type="component" value="Unassembled WGS sequence"/>
</dbReference>
<keyword evidence="2" id="KW-1185">Reference proteome</keyword>
<dbReference type="RefSeq" id="XP_068362614.1">
    <property type="nucleotide sequence ID" value="XM_068491974.1"/>
</dbReference>
<reference evidence="1" key="1">
    <citation type="submission" date="2016-10" db="EMBL/GenBank/DDBJ databases">
        <authorList>
            <person name="Benchimol M."/>
            <person name="Almeida L.G."/>
            <person name="Vasconcelos A.T."/>
            <person name="Perreira-Neves A."/>
            <person name="Rosa I.A."/>
            <person name="Tasca T."/>
            <person name="Bogo M.R."/>
            <person name="de Souza W."/>
        </authorList>
    </citation>
    <scope>NUCLEOTIDE SEQUENCE [LARGE SCALE GENOMIC DNA]</scope>
    <source>
        <strain evidence="1">K</strain>
    </source>
</reference>
<proteinExistence type="predicted"/>
<evidence type="ECO:0000313" key="2">
    <source>
        <dbReference type="Proteomes" id="UP000179807"/>
    </source>
</evidence>
<gene>
    <name evidence="1" type="ORF">TRFO_04562</name>
</gene>
<evidence type="ECO:0000313" key="1">
    <source>
        <dbReference type="EMBL" id="OHT09478.1"/>
    </source>
</evidence>
<sequence>MMIRKRSFHEQMHEIFAQILNKNGSLNEMMEWRTKLGLPLYYNCVNDPVGTMNFLTIFMQNNNYSSNFSLVLVASSCFCFQFLPRCSKQQFITILEECLPKHSVPNDPDQISTYNIFLERGGASLIICREKVLKEILNHQNDAINSSIKLILPLITQDPENLSKILFDSLSQKEIKTSTLFLLGQIYTKIEIMKPENHHEYVNHLATKCDSILRNEKSLFYDIESALYCISMLIGWGIKEPCESLLKYDNISLKILVINSFTEKIKRDKNFECVPCFGYTSDPSLQTAYLKLIVACLKVPIVDLYCLKKDDDNDILIINQMIQVTLKQLYQKVPHWLLYGIICEFHSNKNPKKSILQSPSIYDLTIEDLELASQIAEFLPLWFYLHILRIKTKQVMLAKSCIHIISKASNFILYELFDDFISFLDSMLLITDIIDDISSMLTSIVPSLAQNEKIIHLSSHITKTIDFFASTPNEIQTRLQILTIILNYTNESIPFNTVCDCLIESFDIIFNYTYFPLSPKFLDIFFLFFSSIPNLQEKYDQKYLIYLCLSVISSSFKVYPPAYLTTTMQLKLFYDSKRFFAVIASDIVADPQLAIKKAYPPLPSALILLSKLRNDDIKIDEFILDCLIDGLTLCPTESSLAAQILGNINREKFIDKANMLLQRSNISSFTAAVSLLTHDDTHNIVNFEKKDDLRLLLQFRNDFAPILFQYPEYRYLLLEKYNYTFDKKVFKECAINLMNIDSTTRRIFKYYNIEQPFLERNDNWISVELNHNQSTFVFHKRMNFIPYLKDLPRNIISHESVEKSFDKFRVRYPTQKTNNIFKDIYNAIKIYRNDKQCQSYLHSFVLFKFDDIQKYNELKLWLICFSSPLILQYHPSGDENVDACLSRIDPLYSPSNNYYLDSIVFIESARRNPIIAKDIFSLYFLFKGKGKLYTKMTFHFPSFNIRILRNFRQYFKNIHERSLLESNSNFSIKSKDKDEIILFLKSLDMRNPFISFEFTDTVKDIVFKYQFPTFSKNTICDIFLDNIFQINLISNAPFFENIELIDSLQAFLGRVPKKNINNLMIMLEKSNVQRTSSINACP</sequence>
<comment type="caution">
    <text evidence="1">The sequence shown here is derived from an EMBL/GenBank/DDBJ whole genome shotgun (WGS) entry which is preliminary data.</text>
</comment>
<dbReference type="GeneID" id="94826678"/>
<accession>A0A1J4KIF4</accession>
<name>A0A1J4KIF4_9EUKA</name>
<dbReference type="EMBL" id="MLAK01000638">
    <property type="protein sequence ID" value="OHT09478.1"/>
    <property type="molecule type" value="Genomic_DNA"/>
</dbReference>
<organism evidence="1 2">
    <name type="scientific">Tritrichomonas foetus</name>
    <dbReference type="NCBI Taxonomy" id="1144522"/>
    <lineage>
        <taxon>Eukaryota</taxon>
        <taxon>Metamonada</taxon>
        <taxon>Parabasalia</taxon>
        <taxon>Tritrichomonadida</taxon>
        <taxon>Tritrichomonadidae</taxon>
        <taxon>Tritrichomonas</taxon>
    </lineage>
</organism>
<dbReference type="AlphaFoldDB" id="A0A1J4KIF4"/>